<evidence type="ECO:0000259" key="1">
    <source>
        <dbReference type="PROSITE" id="PS50042"/>
    </source>
</evidence>
<keyword evidence="3" id="KW-1185">Reference proteome</keyword>
<comment type="caution">
    <text evidence="2">The sequence shown here is derived from an EMBL/GenBank/DDBJ whole genome shotgun (WGS) entry which is preliminary data.</text>
</comment>
<dbReference type="SMART" id="SM00100">
    <property type="entry name" value="cNMP"/>
    <property type="match status" value="1"/>
</dbReference>
<dbReference type="RefSeq" id="WP_191710703.1">
    <property type="nucleotide sequence ID" value="NZ_JACSPQ010000019.1"/>
</dbReference>
<dbReference type="InterPro" id="IPR000595">
    <property type="entry name" value="cNMP-bd_dom"/>
</dbReference>
<protein>
    <submittedName>
        <fullName evidence="2">Crp/Fnr family transcriptional regulator</fullName>
    </submittedName>
</protein>
<sequence>MNLTDLLIRAPLFKGCSKLQIETFLSTTYYRLRRRTADYYVAHMGDTCNDIIILIEGCVYTSMINNDKEVIIETITAPLVLAPAFVYGEVNSFPVNIVTKTDCTFLFIDKSAFLNLLHNDKMLMTNFIKILSDRCYRLSERIREENLQSLKERVIEYLHKHGKIDNVQWVARILGVARPSLSRVLSELRNEGTVINLSNKIILKKD</sequence>
<reference evidence="2 3" key="1">
    <citation type="submission" date="2020-08" db="EMBL/GenBank/DDBJ databases">
        <title>A Genomic Blueprint of the Chicken Gut Microbiome.</title>
        <authorList>
            <person name="Gilroy R."/>
            <person name="Ravi A."/>
            <person name="Getino M."/>
            <person name="Pursley I."/>
            <person name="Horton D.L."/>
            <person name="Alikhan N.-F."/>
            <person name="Baker D."/>
            <person name="Gharbi K."/>
            <person name="Hall N."/>
            <person name="Watson M."/>
            <person name="Adriaenssens E.M."/>
            <person name="Foster-Nyarko E."/>
            <person name="Jarju S."/>
            <person name="Secka A."/>
            <person name="Antonio M."/>
            <person name="Oren A."/>
            <person name="Chaudhuri R."/>
            <person name="La Ragione R.M."/>
            <person name="Hildebrand F."/>
            <person name="Pallen M.J."/>
        </authorList>
    </citation>
    <scope>NUCLEOTIDE SEQUENCE [LARGE SCALE GENOMIC DNA]</scope>
    <source>
        <strain evidence="2 3">Sa1YUN3</strain>
    </source>
</reference>
<feature type="domain" description="Cyclic nucleotide-binding" evidence="1">
    <location>
        <begin position="12"/>
        <end position="117"/>
    </location>
</feature>
<name>A0ABR8VF70_9BACT</name>
<evidence type="ECO:0000313" key="3">
    <source>
        <dbReference type="Proteomes" id="UP000616346"/>
    </source>
</evidence>
<dbReference type="CDD" id="cd00038">
    <property type="entry name" value="CAP_ED"/>
    <property type="match status" value="1"/>
</dbReference>
<dbReference type="InterPro" id="IPR050397">
    <property type="entry name" value="Env_Response_Regulators"/>
</dbReference>
<dbReference type="Gene3D" id="2.60.120.10">
    <property type="entry name" value="Jelly Rolls"/>
    <property type="match status" value="1"/>
</dbReference>
<proteinExistence type="predicted"/>
<dbReference type="PANTHER" id="PTHR24567">
    <property type="entry name" value="CRP FAMILY TRANSCRIPTIONAL REGULATORY PROTEIN"/>
    <property type="match status" value="1"/>
</dbReference>
<dbReference type="PROSITE" id="PS50042">
    <property type="entry name" value="CNMP_BINDING_3"/>
    <property type="match status" value="1"/>
</dbReference>
<dbReference type="SUPFAM" id="SSF51206">
    <property type="entry name" value="cAMP-binding domain-like"/>
    <property type="match status" value="1"/>
</dbReference>
<dbReference type="InterPro" id="IPR036390">
    <property type="entry name" value="WH_DNA-bd_sf"/>
</dbReference>
<evidence type="ECO:0000313" key="2">
    <source>
        <dbReference type="EMBL" id="MBD8003036.1"/>
    </source>
</evidence>
<accession>A0ABR8VF70</accession>
<dbReference type="Proteomes" id="UP000616346">
    <property type="component" value="Unassembled WGS sequence"/>
</dbReference>
<dbReference type="EMBL" id="JACSPQ010000019">
    <property type="protein sequence ID" value="MBD8003036.1"/>
    <property type="molecule type" value="Genomic_DNA"/>
</dbReference>
<organism evidence="2 3">
    <name type="scientific">Phocaeicola faecium</name>
    <dbReference type="NCBI Taxonomy" id="2762213"/>
    <lineage>
        <taxon>Bacteria</taxon>
        <taxon>Pseudomonadati</taxon>
        <taxon>Bacteroidota</taxon>
        <taxon>Bacteroidia</taxon>
        <taxon>Bacteroidales</taxon>
        <taxon>Bacteroidaceae</taxon>
        <taxon>Phocaeicola</taxon>
    </lineage>
</organism>
<gene>
    <name evidence="2" type="ORF">H9626_12570</name>
</gene>
<dbReference type="InterPro" id="IPR014710">
    <property type="entry name" value="RmlC-like_jellyroll"/>
</dbReference>
<dbReference type="InterPro" id="IPR018490">
    <property type="entry name" value="cNMP-bd_dom_sf"/>
</dbReference>
<dbReference type="PANTHER" id="PTHR24567:SF58">
    <property type="entry name" value="CYCLIC AMP-BINDING REGULATORY PROTEIN"/>
    <property type="match status" value="1"/>
</dbReference>
<dbReference type="SUPFAM" id="SSF46785">
    <property type="entry name" value="Winged helix' DNA-binding domain"/>
    <property type="match status" value="1"/>
</dbReference>
<dbReference type="Pfam" id="PF00027">
    <property type="entry name" value="cNMP_binding"/>
    <property type="match status" value="1"/>
</dbReference>